<accession>X1S9T2</accession>
<dbReference type="EMBL" id="BARW01001844">
    <property type="protein sequence ID" value="GAI64504.1"/>
    <property type="molecule type" value="Genomic_DNA"/>
</dbReference>
<comment type="caution">
    <text evidence="1">The sequence shown here is derived from an EMBL/GenBank/DDBJ whole genome shotgun (WGS) entry which is preliminary data.</text>
</comment>
<proteinExistence type="predicted"/>
<reference evidence="1" key="1">
    <citation type="journal article" date="2014" name="Front. Microbiol.">
        <title>High frequency of phylogenetically diverse reductive dehalogenase-homologous genes in deep subseafloor sedimentary metagenomes.</title>
        <authorList>
            <person name="Kawai M."/>
            <person name="Futagami T."/>
            <person name="Toyoda A."/>
            <person name="Takaki Y."/>
            <person name="Nishi S."/>
            <person name="Hori S."/>
            <person name="Arai W."/>
            <person name="Tsubouchi T."/>
            <person name="Morono Y."/>
            <person name="Uchiyama I."/>
            <person name="Ito T."/>
            <person name="Fujiyama A."/>
            <person name="Inagaki F."/>
            <person name="Takami H."/>
        </authorList>
    </citation>
    <scope>NUCLEOTIDE SEQUENCE</scope>
    <source>
        <strain evidence="1">Expedition CK06-06</strain>
    </source>
</reference>
<organism evidence="1">
    <name type="scientific">marine sediment metagenome</name>
    <dbReference type="NCBI Taxonomy" id="412755"/>
    <lineage>
        <taxon>unclassified sequences</taxon>
        <taxon>metagenomes</taxon>
        <taxon>ecological metagenomes</taxon>
    </lineage>
</organism>
<dbReference type="AlphaFoldDB" id="X1S9T2"/>
<gene>
    <name evidence="1" type="ORF">S12H4_05531</name>
</gene>
<name>X1S9T2_9ZZZZ</name>
<protein>
    <submittedName>
        <fullName evidence="1">Uncharacterized protein</fullName>
    </submittedName>
</protein>
<evidence type="ECO:0000313" key="1">
    <source>
        <dbReference type="EMBL" id="GAI64504.1"/>
    </source>
</evidence>
<sequence>MVARTYSTPQDELLRITKQFPEVKADDHLLVALLEIQQLLALHLTNHKWEIDPNVFQKKAEERIEGIFTELIHYHNSQEWYLQGAIKDICHAIRDGASQRGEISPEPKPGDE</sequence>